<dbReference type="PANTHER" id="PTHR10948">
    <property type="entry name" value="TRANSPOSASE"/>
    <property type="match status" value="1"/>
</dbReference>
<dbReference type="GO" id="GO:0004803">
    <property type="term" value="F:transposase activity"/>
    <property type="evidence" value="ECO:0007669"/>
    <property type="project" value="TreeGrafter"/>
</dbReference>
<dbReference type="OrthoDB" id="9803231at2"/>
<organism evidence="1 2">
    <name type="scientific">Segniliparus rugosus (strain ATCC BAA-974 / DSM 45345 / CCUG 50838 / CIP 108380 / JCM 13579 / CDC 945)</name>
    <dbReference type="NCBI Taxonomy" id="679197"/>
    <lineage>
        <taxon>Bacteria</taxon>
        <taxon>Bacillati</taxon>
        <taxon>Actinomycetota</taxon>
        <taxon>Actinomycetes</taxon>
        <taxon>Mycobacteriales</taxon>
        <taxon>Segniliparaceae</taxon>
        <taxon>Segniliparus</taxon>
    </lineage>
</organism>
<dbReference type="GO" id="GO:0032196">
    <property type="term" value="P:transposition"/>
    <property type="evidence" value="ECO:0007669"/>
    <property type="project" value="TreeGrafter"/>
</dbReference>
<dbReference type="EMBL" id="ACZI02000001">
    <property type="protein sequence ID" value="EFV12087.2"/>
    <property type="molecule type" value="Genomic_DNA"/>
</dbReference>
<dbReference type="RefSeq" id="WP_021029952.1">
    <property type="nucleotide sequence ID" value="NZ_KI391953.1"/>
</dbReference>
<reference evidence="1 2" key="1">
    <citation type="journal article" date="2011" name="Stand. Genomic Sci.">
        <title>High quality draft genome sequence of Segniliparus rugosus CDC 945(T)= (ATCC BAA-974(T)).</title>
        <authorList>
            <person name="Earl A.M."/>
            <person name="Desjardins C.A."/>
            <person name="Fitzgerald M.G."/>
            <person name="Arachchi H.M."/>
            <person name="Zeng Q."/>
            <person name="Mehta T."/>
            <person name="Griggs A."/>
            <person name="Birren B.W."/>
            <person name="Toney N.C."/>
            <person name="Carr J."/>
            <person name="Posey J."/>
            <person name="Butler W.R."/>
        </authorList>
    </citation>
    <scope>NUCLEOTIDE SEQUENCE [LARGE SCALE GENOMIC DNA]</scope>
    <source>
        <strain evidence="2">ATCC BAA-974 / DSM 45345 / CCUG 50838 / CIP 108380 / JCM 13579 / CDC 945</strain>
    </source>
</reference>
<keyword evidence="2" id="KW-1185">Reference proteome</keyword>
<comment type="caution">
    <text evidence="1">The sequence shown here is derived from an EMBL/GenBank/DDBJ whole genome shotgun (WGS) entry which is preliminary data.</text>
</comment>
<dbReference type="InterPro" id="IPR051917">
    <property type="entry name" value="Transposase-Integrase"/>
</dbReference>
<dbReference type="Proteomes" id="UP000004816">
    <property type="component" value="Unassembled WGS sequence"/>
</dbReference>
<dbReference type="eggNOG" id="COG2826">
    <property type="taxonomic scope" value="Bacteria"/>
</dbReference>
<sequence length="147" mass="16520">MVVGLLWSPEPVARELGERFQGATGPALVRRERPPGVEDRREAGRWEGDLVMRAGNRSTIATLVERRSRHLILLSIFTGKPTAESARDRVVAARQALPEQLRRTLAWDQGKELTLHRQITERTGARCSSATRIPLAARQQREHEQAA</sequence>
<gene>
    <name evidence="1" type="ORF">HMPREF9336_03060</name>
</gene>
<name>E5XU88_SEGRC</name>
<dbReference type="GO" id="GO:0005829">
    <property type="term" value="C:cytosol"/>
    <property type="evidence" value="ECO:0007669"/>
    <property type="project" value="TreeGrafter"/>
</dbReference>
<dbReference type="STRING" id="679197.HMPREF9336_03060"/>
<dbReference type="PANTHER" id="PTHR10948:SF23">
    <property type="entry name" value="TRANSPOSASE INSI FOR INSERTION SEQUENCE ELEMENT IS30A-RELATED"/>
    <property type="match status" value="1"/>
</dbReference>
<protein>
    <recommendedName>
        <fullName evidence="3">Transposase</fullName>
    </recommendedName>
</protein>
<accession>E5XU88</accession>
<evidence type="ECO:0000313" key="2">
    <source>
        <dbReference type="Proteomes" id="UP000004816"/>
    </source>
</evidence>
<dbReference type="HOGENOM" id="CLU_1766739_0_0_11"/>
<evidence type="ECO:0008006" key="3">
    <source>
        <dbReference type="Google" id="ProtNLM"/>
    </source>
</evidence>
<dbReference type="AlphaFoldDB" id="E5XU88"/>
<evidence type="ECO:0000313" key="1">
    <source>
        <dbReference type="EMBL" id="EFV12087.2"/>
    </source>
</evidence>
<proteinExistence type="predicted"/>